<dbReference type="AlphaFoldDB" id="A0A182NUL1"/>
<evidence type="ECO:0000256" key="1">
    <source>
        <dbReference type="SAM" id="Phobius"/>
    </source>
</evidence>
<reference evidence="3" key="1">
    <citation type="submission" date="2013-03" db="EMBL/GenBank/DDBJ databases">
        <title>The Genome Sequence of Anopheles dirus WRAIR2.</title>
        <authorList>
            <consortium name="The Broad Institute Genomics Platform"/>
            <person name="Neafsey D.E."/>
            <person name="Walton C."/>
            <person name="Walker B."/>
            <person name="Young S.K."/>
            <person name="Zeng Q."/>
            <person name="Gargeya S."/>
            <person name="Fitzgerald M."/>
            <person name="Haas B."/>
            <person name="Abouelleil A."/>
            <person name="Allen A.W."/>
            <person name="Alvarado L."/>
            <person name="Arachchi H.M."/>
            <person name="Berlin A.M."/>
            <person name="Chapman S.B."/>
            <person name="Gainer-Dewar J."/>
            <person name="Goldberg J."/>
            <person name="Griggs A."/>
            <person name="Gujja S."/>
            <person name="Hansen M."/>
            <person name="Howarth C."/>
            <person name="Imamovic A."/>
            <person name="Ireland A."/>
            <person name="Larimer J."/>
            <person name="McCowan C."/>
            <person name="Murphy C."/>
            <person name="Pearson M."/>
            <person name="Poon T.W."/>
            <person name="Priest M."/>
            <person name="Roberts A."/>
            <person name="Saif S."/>
            <person name="Shea T."/>
            <person name="Sisk P."/>
            <person name="Sykes S."/>
            <person name="Wortman J."/>
            <person name="Nusbaum C."/>
            <person name="Birren B."/>
        </authorList>
    </citation>
    <scope>NUCLEOTIDE SEQUENCE [LARGE SCALE GENOMIC DNA]</scope>
    <source>
        <strain evidence="3">WRAIR2</strain>
    </source>
</reference>
<organism evidence="2 3">
    <name type="scientific">Anopheles dirus</name>
    <dbReference type="NCBI Taxonomy" id="7168"/>
    <lineage>
        <taxon>Eukaryota</taxon>
        <taxon>Metazoa</taxon>
        <taxon>Ecdysozoa</taxon>
        <taxon>Arthropoda</taxon>
        <taxon>Hexapoda</taxon>
        <taxon>Insecta</taxon>
        <taxon>Pterygota</taxon>
        <taxon>Neoptera</taxon>
        <taxon>Endopterygota</taxon>
        <taxon>Diptera</taxon>
        <taxon>Nematocera</taxon>
        <taxon>Culicoidea</taxon>
        <taxon>Culicidae</taxon>
        <taxon>Anophelinae</taxon>
        <taxon>Anopheles</taxon>
    </lineage>
</organism>
<reference evidence="2" key="2">
    <citation type="submission" date="2020-05" db="UniProtKB">
        <authorList>
            <consortium name="EnsemblMetazoa"/>
        </authorList>
    </citation>
    <scope>IDENTIFICATION</scope>
    <source>
        <strain evidence="2">WRAIR2</strain>
    </source>
</reference>
<evidence type="ECO:0000313" key="3">
    <source>
        <dbReference type="Proteomes" id="UP000075884"/>
    </source>
</evidence>
<keyword evidence="3" id="KW-1185">Reference proteome</keyword>
<dbReference type="VEuPathDB" id="VectorBase:ADIR011353"/>
<dbReference type="Proteomes" id="UP000075884">
    <property type="component" value="Unassembled WGS sequence"/>
</dbReference>
<accession>A0A182NUL1</accession>
<feature type="transmembrane region" description="Helical" evidence="1">
    <location>
        <begin position="50"/>
        <end position="69"/>
    </location>
</feature>
<dbReference type="EnsemblMetazoa" id="ADIR011353-RA">
    <property type="protein sequence ID" value="ADIR011353-PA"/>
    <property type="gene ID" value="ADIR011353"/>
</dbReference>
<name>A0A182NUL1_9DIPT</name>
<keyword evidence="1" id="KW-0812">Transmembrane</keyword>
<keyword evidence="1" id="KW-1133">Transmembrane helix</keyword>
<keyword evidence="1" id="KW-0472">Membrane</keyword>
<proteinExistence type="predicted"/>
<protein>
    <submittedName>
        <fullName evidence="2">Uncharacterized protein</fullName>
    </submittedName>
</protein>
<evidence type="ECO:0000313" key="2">
    <source>
        <dbReference type="EnsemblMetazoa" id="ADIR011353-PA"/>
    </source>
</evidence>
<sequence length="174" mass="19209">EQRPQTVLFGEHLCRQCHSGRTEWKLPYWSILPTNAFSAMARANGVGGKYFLACLIGCLLIGATLGVPVPQLDDNSTEIIDLSTSSTTTEYPYAAIAKVFSSPPDRTGTIQYAAGRHKFNIAPNEDEQKRLLEEYYYHFERVEKNLPPHRIVHGADADTELVPATVETSAGGIV</sequence>